<accession>A0ABT1Y3M1</accession>
<keyword evidence="2" id="KW-1185">Reference proteome</keyword>
<sequence>MAKIKLPGNCMTTAMGIMPHKEIEPAMKLALSLDIPFWPQLPKFSYYEDMYVQVSENFPGIIVDEKNQRITLDMDGFMNDLPLYLDESQDEAYFHLTGKYSQTFDTFLAQDLTKYKMIRGQNIGPISFGLKIVDKDKKPIIYNDEVRGFLYEFIAQKVNAQYRQLKAKNENTFVWLDEPGLQILFGPFTGYSSDSAKKDFAEFLDGVEGPRGVHLCGNPDWSFLISGLGLDILSMDAYSWGHVFTRYRDEVAAFLKEGGIISWGLVPTLTEELSQENIQKLAGKLEGFWDYLVSSGVDKELILDRSWIAPSRCCLVNADGTKSVDQSFKILREVGYYFQEKYKLY</sequence>
<evidence type="ECO:0000313" key="2">
    <source>
        <dbReference type="Proteomes" id="UP001524944"/>
    </source>
</evidence>
<comment type="caution">
    <text evidence="1">The sequence shown here is derived from an EMBL/GenBank/DDBJ whole genome shotgun (WGS) entry which is preliminary data.</text>
</comment>
<dbReference type="Gene3D" id="3.20.20.210">
    <property type="match status" value="1"/>
</dbReference>
<organism evidence="1 2">
    <name type="scientific">Dehalobacterium formicoaceticum</name>
    <dbReference type="NCBI Taxonomy" id="51515"/>
    <lineage>
        <taxon>Bacteria</taxon>
        <taxon>Bacillati</taxon>
        <taxon>Bacillota</taxon>
        <taxon>Clostridia</taxon>
        <taxon>Eubacteriales</taxon>
        <taxon>Peptococcaceae</taxon>
        <taxon>Dehalobacterium</taxon>
    </lineage>
</organism>
<dbReference type="Proteomes" id="UP001524944">
    <property type="component" value="Unassembled WGS sequence"/>
</dbReference>
<dbReference type="SUPFAM" id="SSF51726">
    <property type="entry name" value="UROD/MetE-like"/>
    <property type="match status" value="1"/>
</dbReference>
<proteinExistence type="predicted"/>
<dbReference type="RefSeq" id="WP_198306637.1">
    <property type="nucleotide sequence ID" value="NZ_CP022121.1"/>
</dbReference>
<evidence type="ECO:0000313" key="1">
    <source>
        <dbReference type="EMBL" id="MCR6545472.1"/>
    </source>
</evidence>
<evidence type="ECO:0008006" key="3">
    <source>
        <dbReference type="Google" id="ProtNLM"/>
    </source>
</evidence>
<dbReference type="EMBL" id="JANPWE010000003">
    <property type="protein sequence ID" value="MCR6545472.1"/>
    <property type="molecule type" value="Genomic_DNA"/>
</dbReference>
<protein>
    <recommendedName>
        <fullName evidence="3">Methionine synthase</fullName>
    </recommendedName>
</protein>
<reference evidence="1 2" key="1">
    <citation type="submission" date="2022-08" db="EMBL/GenBank/DDBJ databases">
        <title>Proteogenomics of the novel Dehalobacterium formicoaceticum strain EZ94 highlights a key role of methyltransferases during anaerobic dichloromethane degradation.</title>
        <authorList>
            <person name="Wasmund K."/>
        </authorList>
    </citation>
    <scope>NUCLEOTIDE SEQUENCE [LARGE SCALE GENOMIC DNA]</scope>
    <source>
        <strain evidence="1 2">EZ94</strain>
    </source>
</reference>
<name>A0ABT1Y3M1_9FIRM</name>
<dbReference type="InterPro" id="IPR038071">
    <property type="entry name" value="UROD/MetE-like_sf"/>
</dbReference>
<gene>
    <name evidence="1" type="ORF">NVS47_08070</name>
</gene>